<gene>
    <name evidence="1" type="ORF">M9458_054772</name>
</gene>
<feature type="non-terminal residue" evidence="1">
    <location>
        <position position="102"/>
    </location>
</feature>
<proteinExistence type="predicted"/>
<name>A0ABD0MLT1_CIRMR</name>
<protein>
    <submittedName>
        <fullName evidence="1">Uncharacterized protein</fullName>
    </submittedName>
</protein>
<comment type="caution">
    <text evidence="1">The sequence shown here is derived from an EMBL/GenBank/DDBJ whole genome shotgun (WGS) entry which is preliminary data.</text>
</comment>
<dbReference type="AlphaFoldDB" id="A0ABD0MLT1"/>
<evidence type="ECO:0000313" key="2">
    <source>
        <dbReference type="Proteomes" id="UP001529510"/>
    </source>
</evidence>
<dbReference type="EMBL" id="JAMKFB020000312">
    <property type="protein sequence ID" value="KAL0149940.1"/>
    <property type="molecule type" value="Genomic_DNA"/>
</dbReference>
<reference evidence="1 2" key="1">
    <citation type="submission" date="2024-05" db="EMBL/GenBank/DDBJ databases">
        <title>Genome sequencing and assembly of Indian major carp, Cirrhinus mrigala (Hamilton, 1822).</title>
        <authorList>
            <person name="Mohindra V."/>
            <person name="Chowdhury L.M."/>
            <person name="Lal K."/>
            <person name="Jena J.K."/>
        </authorList>
    </citation>
    <scope>NUCLEOTIDE SEQUENCE [LARGE SCALE GENOMIC DNA]</scope>
    <source>
        <strain evidence="1">CM1030</strain>
        <tissue evidence="1">Blood</tissue>
    </source>
</reference>
<accession>A0ABD0MLT1</accession>
<organism evidence="1 2">
    <name type="scientific">Cirrhinus mrigala</name>
    <name type="common">Mrigala</name>
    <dbReference type="NCBI Taxonomy" id="683832"/>
    <lineage>
        <taxon>Eukaryota</taxon>
        <taxon>Metazoa</taxon>
        <taxon>Chordata</taxon>
        <taxon>Craniata</taxon>
        <taxon>Vertebrata</taxon>
        <taxon>Euteleostomi</taxon>
        <taxon>Actinopterygii</taxon>
        <taxon>Neopterygii</taxon>
        <taxon>Teleostei</taxon>
        <taxon>Ostariophysi</taxon>
        <taxon>Cypriniformes</taxon>
        <taxon>Cyprinidae</taxon>
        <taxon>Labeoninae</taxon>
        <taxon>Labeonini</taxon>
        <taxon>Cirrhinus</taxon>
    </lineage>
</organism>
<dbReference type="Proteomes" id="UP001529510">
    <property type="component" value="Unassembled WGS sequence"/>
</dbReference>
<feature type="non-terminal residue" evidence="1">
    <location>
        <position position="1"/>
    </location>
</feature>
<sequence>ESPGEESPPTPTFGAWLRKVALLRGRRLDDGDVAWGGGCDESAASPLTISFTPSVIAALHQAPDGSGRVGGGGAPKHPGLAALITAAGTGLFPVHARWCPRG</sequence>
<evidence type="ECO:0000313" key="1">
    <source>
        <dbReference type="EMBL" id="KAL0149940.1"/>
    </source>
</evidence>
<keyword evidence="2" id="KW-1185">Reference proteome</keyword>